<evidence type="ECO:0000256" key="1">
    <source>
        <dbReference type="SAM" id="Phobius"/>
    </source>
</evidence>
<evidence type="ECO:0000259" key="3">
    <source>
        <dbReference type="PROSITE" id="PS51272"/>
    </source>
</evidence>
<dbReference type="PANTHER" id="PTHR45982">
    <property type="entry name" value="REGULATOR OF CHROMOSOME CONDENSATION"/>
    <property type="match status" value="1"/>
</dbReference>
<evidence type="ECO:0000313" key="5">
    <source>
        <dbReference type="Proteomes" id="UP000553776"/>
    </source>
</evidence>
<keyword evidence="1" id="KW-0812">Transmembrane</keyword>
<dbReference type="EMBL" id="JACJVR010000091">
    <property type="protein sequence ID" value="MBB6694421.1"/>
    <property type="molecule type" value="Genomic_DNA"/>
</dbReference>
<feature type="transmembrane region" description="Helical" evidence="1">
    <location>
        <begin position="12"/>
        <end position="29"/>
    </location>
</feature>
<dbReference type="InterPro" id="IPR013783">
    <property type="entry name" value="Ig-like_fold"/>
</dbReference>
<dbReference type="Pfam" id="PF17963">
    <property type="entry name" value="Big_9"/>
    <property type="match status" value="1"/>
</dbReference>
<dbReference type="InterPro" id="IPR046780">
    <property type="entry name" value="aBig_2"/>
</dbReference>
<dbReference type="Gene3D" id="2.60.220.30">
    <property type="match status" value="1"/>
</dbReference>
<dbReference type="Pfam" id="PF18998">
    <property type="entry name" value="Flg_new_2"/>
    <property type="match status" value="1"/>
</dbReference>
<dbReference type="Pfam" id="PF20578">
    <property type="entry name" value="aBig_2"/>
    <property type="match status" value="1"/>
</dbReference>
<dbReference type="Pfam" id="PF13540">
    <property type="entry name" value="RCC1_2"/>
    <property type="match status" value="5"/>
</dbReference>
<name>A0A841U8S9_9BACL</name>
<keyword evidence="5" id="KW-1185">Reference proteome</keyword>
<dbReference type="Gene3D" id="2.60.40.10">
    <property type="entry name" value="Immunoglobulins"/>
    <property type="match status" value="2"/>
</dbReference>
<evidence type="ECO:0000313" key="4">
    <source>
        <dbReference type="EMBL" id="MBB6694421.1"/>
    </source>
</evidence>
<dbReference type="SUPFAM" id="SSF50985">
    <property type="entry name" value="RCC1/BLIP-II"/>
    <property type="match status" value="1"/>
</dbReference>
<feature type="domain" description="Fibronectin type-III" evidence="2">
    <location>
        <begin position="1483"/>
        <end position="1584"/>
    </location>
</feature>
<dbReference type="SMART" id="SM00060">
    <property type="entry name" value="FN3"/>
    <property type="match status" value="2"/>
</dbReference>
<dbReference type="InterPro" id="IPR025883">
    <property type="entry name" value="Cadherin-like_domain"/>
</dbReference>
<comment type="caution">
    <text evidence="4">The sequence shown here is derived from an EMBL/GenBank/DDBJ whole genome shotgun (WGS) entry which is preliminary data.</text>
</comment>
<dbReference type="InterPro" id="IPR051553">
    <property type="entry name" value="Ran_GTPase-activating"/>
</dbReference>
<dbReference type="Pfam" id="PF00041">
    <property type="entry name" value="fn3"/>
    <property type="match status" value="2"/>
</dbReference>
<dbReference type="InterPro" id="IPR036116">
    <property type="entry name" value="FN3_sf"/>
</dbReference>
<feature type="domain" description="SLH" evidence="3">
    <location>
        <begin position="1966"/>
        <end position="2021"/>
    </location>
</feature>
<dbReference type="PROSITE" id="PS51272">
    <property type="entry name" value="SLH"/>
    <property type="match status" value="3"/>
</dbReference>
<dbReference type="Gene3D" id="2.130.10.30">
    <property type="entry name" value="Regulator of chromosome condensation 1/beta-lactamase-inhibitor protein II"/>
    <property type="match status" value="1"/>
</dbReference>
<proteinExistence type="predicted"/>
<sequence>MRESRIKGYRSIIVYALIAVMVCTGWPSVGHAASFTVDSARGKIAAGALHSVALKSDGSVVAWGNNSNGQCNVPSGLTGAVDVVAGNGHNLALKSDGTVAAWGYNGDGQSNVPSGLTGVKAIAAGTLHSLILKSDETVVAWGHNGYGQSNVPSGLTGVKAIAAGYFHSLALKSDGTVVAWGYNSYGQSNVPAGLTGVVAIAAGSYHSLALKSDGTVVAWGYNNYGQSNVPAGLNLLTQVPVSNDHSFTINQNTTGTGTLTATDADGDPLTYLLVSPPSKGIASVSNSGSYTYTPYWDVTGIDTFQYQVNDGTVSSNVATVTVNILSNNADLSSLTISKGTLSPAFSSDQVNYSVRVLYEVDQLTITPMVEDSTATLKINSASTVSGIGKTVDLNVGSNEILVEVTSQAGTQKTYTVLVTRAPQSSNSDLSNLTISQGTLSPSFSSGTTEYTASVGNEITSLEITPTVADGTATLQVNTADATSGSARMVNLDVGDNEIVVDVTAQNGATKTYKVTVTRAKSSNADLSNLTISEGTLTPSFSADTTEYSASVGNEITSLEMTPTLADGTATLQVNTADATSGSARTVSLNVGDNEILVDVTAQNGATKTYKVTVTRAESSNADLSNLTISQGTLSPSFSADTTEYTASVGNEITSLEITPTVADGTATLQVNTADATSGSARMVNLDVGDNEIVVDVTAQNGATKTYKVTVTRAKSSNADLSSLTISEGTLSPSFSAGTTEYTASVENEITSLDITPTVADGTATLKVNTADATSGNARTVNLNVGDNEILIEVTAQNGTTKTYKVTVTRAKSSNADLSSLTISEGTLSPSFSAGTTEYTASVENEITSLEMTPTVADGTATLKVNTADATSGNARTVSLNVGDNEISIEVTAQNGTTKTYKVTVTRAESSNADLSSLTISEGTLSPSFSAGTTEYTASVENEITSLDITPTVADGTATLKVNTADATSGNARTVSLNVGDNEISIEVTAQNGTTKTYKVTVTRAKSSNADLSNLTISQGTLSPSFSSGTTEYTASVGNEITSLEITPTVADGTATLQVNTADATSGSARTVSLNVGDNEILVDVTAQNGATKTYKVTVTRAESSNADLSNLTISQGTLSPSFSADTTEYTASVGNEITSLEITPTVADGTATLQVNTADATSGSARMVSLNVGDNEIVVDVTAQNGATKTYKVTVTRLGLSDEEAVMEAQKALEVGFAEGDSSGAVTKNVILPTGGLNETAISWTSDKPNVIAPDGTVTRPKYSAGDSAVVLTALIAKNGITDTKTFTLTVKATEAQFYTLTVENGTGSGSYEEGVEVAIVADAPPEGKEFDKWIGGDGGVLADATSSSTTFTMPADAATVTATYKIMAPALMPSIELSQTDNHDFGSVIEGYSPRTPFTVLVNNTGTGATGDLTVELGGSDASAFALSKTTIGSIGASGSDNFTVVPNNHLLAGSFSATVAVYGDNVAPQRFTVSFTVTTTPPEIPTAPANVSSVAGDGQVTLNWEAVTGADHYSVYQYEGTAAPTDETDWNLVQASVTSATYTVTNLTNGTSYAFAVKAIGAGGTSGFSAATLSTPTASLPPAPTAPAKLIGVAGDGQVTLNWEAVTGADHYSVYQYEGTAAPTDETDWNLVQASVTLATYTVTGLTNGTSYTFAVKAIGPGGTSGFSEAATATLVATGGNGVVGGGGNSPSHVTSANGAIAIPVGSSGEVGLNDEISIQVPVGAAEQELRITIEYRSVADIPSSTQEAFASSVFEVLKNVAGAFKKPVKLSIKFDPAKVGSDRKASIHYYDEEKKTWREVGGTVDGEWITVEVDHFTKYAVLAIEANNNVDEETVTEPIPSFTDIAGHWGEQSIVRAATLKLVSGYLDGTFKPNAPVTRAEFTVMLASALKLDGTGVALAFKDEAKIGAWAKQAVALAVQEGIVTGDGGGNFRPEAKITRAEMAAMIAKALNVSPEANAITGFADDKDIPKWAKGSAEAIRELGIVSGRGGNSFAPNGAATRAEAVVMLLRLLEVREQ</sequence>
<accession>A0A841U8S9</accession>
<gene>
    <name evidence="4" type="ORF">H7B90_23775</name>
</gene>
<keyword evidence="1" id="KW-1133">Transmembrane helix</keyword>
<dbReference type="InterPro" id="IPR000408">
    <property type="entry name" value="Reg_chr_condens"/>
</dbReference>
<keyword evidence="1" id="KW-0472">Membrane</keyword>
<dbReference type="InterPro" id="IPR003961">
    <property type="entry name" value="FN3_dom"/>
</dbReference>
<feature type="domain" description="Fibronectin type-III" evidence="2">
    <location>
        <begin position="1585"/>
        <end position="1680"/>
    </location>
</feature>
<dbReference type="GO" id="GO:0005085">
    <property type="term" value="F:guanyl-nucleotide exchange factor activity"/>
    <property type="evidence" value="ECO:0007669"/>
    <property type="project" value="TreeGrafter"/>
</dbReference>
<feature type="domain" description="SLH" evidence="3">
    <location>
        <begin position="1901"/>
        <end position="1964"/>
    </location>
</feature>
<dbReference type="Pfam" id="PF00395">
    <property type="entry name" value="SLH"/>
    <property type="match status" value="3"/>
</dbReference>
<dbReference type="PROSITE" id="PS00626">
    <property type="entry name" value="RCC1_2"/>
    <property type="match status" value="3"/>
</dbReference>
<dbReference type="PROSITE" id="PS50853">
    <property type="entry name" value="FN3"/>
    <property type="match status" value="2"/>
</dbReference>
<dbReference type="Proteomes" id="UP000553776">
    <property type="component" value="Unassembled WGS sequence"/>
</dbReference>
<dbReference type="RefSeq" id="WP_185138395.1">
    <property type="nucleotide sequence ID" value="NZ_JACJVR010000091.1"/>
</dbReference>
<dbReference type="InterPro" id="IPR009091">
    <property type="entry name" value="RCC1/BLIP-II"/>
</dbReference>
<evidence type="ECO:0000259" key="2">
    <source>
        <dbReference type="PROSITE" id="PS50853"/>
    </source>
</evidence>
<dbReference type="CDD" id="cd00063">
    <property type="entry name" value="FN3"/>
    <property type="match status" value="2"/>
</dbReference>
<dbReference type="GO" id="GO:0005737">
    <property type="term" value="C:cytoplasm"/>
    <property type="evidence" value="ECO:0007669"/>
    <property type="project" value="TreeGrafter"/>
</dbReference>
<feature type="domain" description="SLH" evidence="3">
    <location>
        <begin position="1840"/>
        <end position="1899"/>
    </location>
</feature>
<dbReference type="PANTHER" id="PTHR45982:SF1">
    <property type="entry name" value="REGULATOR OF CHROMOSOME CONDENSATION"/>
    <property type="match status" value="1"/>
</dbReference>
<dbReference type="PROSITE" id="PS50012">
    <property type="entry name" value="RCC1_3"/>
    <property type="match status" value="5"/>
</dbReference>
<dbReference type="InterPro" id="IPR001119">
    <property type="entry name" value="SLH_dom"/>
</dbReference>
<reference evidence="4 5" key="1">
    <citation type="submission" date="2020-08" db="EMBL/GenBank/DDBJ databases">
        <title>Cohnella phylogeny.</title>
        <authorList>
            <person name="Dunlap C."/>
        </authorList>
    </citation>
    <scope>NUCLEOTIDE SEQUENCE [LARGE SCALE GENOMIC DNA]</scope>
    <source>
        <strain evidence="4 5">DSM 25239</strain>
    </source>
</reference>
<protein>
    <submittedName>
        <fullName evidence="4">Cadherin-like beta sandwich domain-containing protein</fullName>
    </submittedName>
</protein>
<organism evidence="4 5">
    <name type="scientific">Cohnella xylanilytica</name>
    <dbReference type="NCBI Taxonomy" id="557555"/>
    <lineage>
        <taxon>Bacteria</taxon>
        <taxon>Bacillati</taxon>
        <taxon>Bacillota</taxon>
        <taxon>Bacilli</taxon>
        <taxon>Bacillales</taxon>
        <taxon>Paenibacillaceae</taxon>
        <taxon>Cohnella</taxon>
    </lineage>
</organism>
<dbReference type="SUPFAM" id="SSF49265">
    <property type="entry name" value="Fibronectin type III"/>
    <property type="match status" value="1"/>
</dbReference>
<dbReference type="InterPro" id="IPR044060">
    <property type="entry name" value="Bacterial_rp_domain"/>
</dbReference>
<dbReference type="Pfam" id="PF12733">
    <property type="entry name" value="Cadherin-like"/>
    <property type="match status" value="9"/>
</dbReference>